<accession>A0ABQ9K765</accession>
<evidence type="ECO:0000313" key="2">
    <source>
        <dbReference type="Proteomes" id="UP001162164"/>
    </source>
</evidence>
<organism evidence="1 2">
    <name type="scientific">Molorchus minor</name>
    <dbReference type="NCBI Taxonomy" id="1323400"/>
    <lineage>
        <taxon>Eukaryota</taxon>
        <taxon>Metazoa</taxon>
        <taxon>Ecdysozoa</taxon>
        <taxon>Arthropoda</taxon>
        <taxon>Hexapoda</taxon>
        <taxon>Insecta</taxon>
        <taxon>Pterygota</taxon>
        <taxon>Neoptera</taxon>
        <taxon>Endopterygota</taxon>
        <taxon>Coleoptera</taxon>
        <taxon>Polyphaga</taxon>
        <taxon>Cucujiformia</taxon>
        <taxon>Chrysomeloidea</taxon>
        <taxon>Cerambycidae</taxon>
        <taxon>Lamiinae</taxon>
        <taxon>Monochamini</taxon>
        <taxon>Molorchus</taxon>
    </lineage>
</organism>
<dbReference type="Proteomes" id="UP001162164">
    <property type="component" value="Unassembled WGS sequence"/>
</dbReference>
<keyword evidence="2" id="KW-1185">Reference proteome</keyword>
<proteinExistence type="predicted"/>
<comment type="caution">
    <text evidence="1">The sequence shown here is derived from an EMBL/GenBank/DDBJ whole genome shotgun (WGS) entry which is preliminary data.</text>
</comment>
<evidence type="ECO:0000313" key="1">
    <source>
        <dbReference type="EMBL" id="KAJ8986280.1"/>
    </source>
</evidence>
<name>A0ABQ9K765_9CUCU</name>
<gene>
    <name evidence="1" type="ORF">NQ317_009990</name>
</gene>
<sequence length="77" mass="9372">MDQTVPILLLYGNYILLNSILHTPCLNRDTRVKLPSLWMLFANNIKQSVQSFFWSLKFKQNYMLKYVYKYLDIFNRF</sequence>
<reference evidence="1" key="1">
    <citation type="journal article" date="2023" name="Insect Mol. Biol.">
        <title>Genome sequencing provides insights into the evolution of gene families encoding plant cell wall-degrading enzymes in longhorned beetles.</title>
        <authorList>
            <person name="Shin N.R."/>
            <person name="Okamura Y."/>
            <person name="Kirsch R."/>
            <person name="Pauchet Y."/>
        </authorList>
    </citation>
    <scope>NUCLEOTIDE SEQUENCE</scope>
    <source>
        <strain evidence="1">MMC_N1</strain>
    </source>
</reference>
<protein>
    <submittedName>
        <fullName evidence="1">Uncharacterized protein</fullName>
    </submittedName>
</protein>
<dbReference type="EMBL" id="JAPWTJ010000001">
    <property type="protein sequence ID" value="KAJ8986280.1"/>
    <property type="molecule type" value="Genomic_DNA"/>
</dbReference>